<evidence type="ECO:0000256" key="6">
    <source>
        <dbReference type="ARBA" id="ARBA00023004"/>
    </source>
</evidence>
<evidence type="ECO:0000256" key="2">
    <source>
        <dbReference type="ARBA" id="ARBA00022603"/>
    </source>
</evidence>
<evidence type="ECO:0000256" key="4">
    <source>
        <dbReference type="ARBA" id="ARBA00022691"/>
    </source>
</evidence>
<dbReference type="CDD" id="cd02068">
    <property type="entry name" value="radical_SAM_B12_BD"/>
    <property type="match status" value="1"/>
</dbReference>
<dbReference type="InterPro" id="IPR006638">
    <property type="entry name" value="Elp3/MiaA/NifB-like_rSAM"/>
</dbReference>
<dbReference type="EMBL" id="LAZR01002858">
    <property type="protein sequence ID" value="KKN24761.1"/>
    <property type="molecule type" value="Genomic_DNA"/>
</dbReference>
<dbReference type="Pfam" id="PF04055">
    <property type="entry name" value="Radical_SAM"/>
    <property type="match status" value="1"/>
</dbReference>
<evidence type="ECO:0000259" key="8">
    <source>
        <dbReference type="PROSITE" id="PS51332"/>
    </source>
</evidence>
<dbReference type="SUPFAM" id="SSF102114">
    <property type="entry name" value="Radical SAM enzymes"/>
    <property type="match status" value="1"/>
</dbReference>
<dbReference type="CDD" id="cd01335">
    <property type="entry name" value="Radical_SAM"/>
    <property type="match status" value="1"/>
</dbReference>
<dbReference type="PROSITE" id="PS51332">
    <property type="entry name" value="B12_BINDING"/>
    <property type="match status" value="1"/>
</dbReference>
<reference evidence="10" key="1">
    <citation type="journal article" date="2015" name="Nature">
        <title>Complex archaea that bridge the gap between prokaryotes and eukaryotes.</title>
        <authorList>
            <person name="Spang A."/>
            <person name="Saw J.H."/>
            <person name="Jorgensen S.L."/>
            <person name="Zaremba-Niedzwiedzka K."/>
            <person name="Martijn J."/>
            <person name="Lind A.E."/>
            <person name="van Eijk R."/>
            <person name="Schleper C."/>
            <person name="Guy L."/>
            <person name="Ettema T.J."/>
        </authorList>
    </citation>
    <scope>NUCLEOTIDE SEQUENCE</scope>
</reference>
<keyword evidence="5" id="KW-0479">Metal-binding</keyword>
<keyword evidence="2" id="KW-0489">Methyltransferase</keyword>
<evidence type="ECO:0000256" key="1">
    <source>
        <dbReference type="ARBA" id="ARBA00001966"/>
    </source>
</evidence>
<dbReference type="InterPro" id="IPR058240">
    <property type="entry name" value="rSAM_sf"/>
</dbReference>
<sequence>MKIALINPSLETNIYTPWVPLGILYLGTILKENGFKVDLLDAAAKLYGKNDVLIWIKQVKPDIVGITVFTVAFLPTINLIKIIKNWNPSIKIVLGHYHPTMQAENILRKYGDYVNYCVRGEGEYTFLKLCEFLDKNPDKDPVNIDGLTFKDSNQKIISTPDAPLITDLDDLPFPDRKLIDYNYKWNFSGFDFSKSKLTSIISSRGCPFNCSYCACTMFAKRRFRPRSPENIVNELLLIEEQRYTELNFVDDNFTLNPKRAIKICELIKKEKIDINWHTDGRVDQTSQNMLNWMRKTGCKSLWFGFETVNQRILDLYNKRTKVTQFNEAIRKSRKANIDLIVGLFMLGAPTETLAEVKNTINFAIKSDIDIPFFNVVEICPGIKFWDDFISKGIINSNDKVKARVGKEIYEVERWETSTRVIDFLLHPEDRIKMLNEIQNAYKLFFSFDRKKFLLRTALRIIKSRFMLNIITNIMTNFKEAMNAITIFRDSKPRGFGTYDD</sequence>
<comment type="caution">
    <text evidence="10">The sequence shown here is derived from an EMBL/GenBank/DDBJ whole genome shotgun (WGS) entry which is preliminary data.</text>
</comment>
<feature type="domain" description="B12-binding" evidence="8">
    <location>
        <begin position="2"/>
        <end position="140"/>
    </location>
</feature>
<feature type="domain" description="Radical SAM core" evidence="9">
    <location>
        <begin position="192"/>
        <end position="424"/>
    </location>
</feature>
<dbReference type="PANTHER" id="PTHR43409:SF7">
    <property type="entry name" value="BLL1977 PROTEIN"/>
    <property type="match status" value="1"/>
</dbReference>
<keyword evidence="4" id="KW-0949">S-adenosyl-L-methionine</keyword>
<dbReference type="SUPFAM" id="SSF52242">
    <property type="entry name" value="Cobalamin (vitamin B12)-binding domain"/>
    <property type="match status" value="1"/>
</dbReference>
<dbReference type="GO" id="GO:0031419">
    <property type="term" value="F:cobalamin binding"/>
    <property type="evidence" value="ECO:0007669"/>
    <property type="project" value="InterPro"/>
</dbReference>
<dbReference type="Pfam" id="PF02310">
    <property type="entry name" value="B12-binding"/>
    <property type="match status" value="1"/>
</dbReference>
<dbReference type="SFLD" id="SFLDS00029">
    <property type="entry name" value="Radical_SAM"/>
    <property type="match status" value="1"/>
</dbReference>
<dbReference type="InterPro" id="IPR007197">
    <property type="entry name" value="rSAM"/>
</dbReference>
<keyword evidence="6" id="KW-0408">Iron</keyword>
<gene>
    <name evidence="10" type="ORF">LCGC14_0891670</name>
</gene>
<evidence type="ECO:0000313" key="10">
    <source>
        <dbReference type="EMBL" id="KKN24761.1"/>
    </source>
</evidence>
<dbReference type="PROSITE" id="PS51918">
    <property type="entry name" value="RADICAL_SAM"/>
    <property type="match status" value="1"/>
</dbReference>
<dbReference type="SMART" id="SM00729">
    <property type="entry name" value="Elp3"/>
    <property type="match status" value="1"/>
</dbReference>
<dbReference type="GO" id="GO:0046872">
    <property type="term" value="F:metal ion binding"/>
    <property type="evidence" value="ECO:0007669"/>
    <property type="project" value="UniProtKB-KW"/>
</dbReference>
<dbReference type="PANTHER" id="PTHR43409">
    <property type="entry name" value="ANAEROBIC MAGNESIUM-PROTOPORPHYRIN IX MONOMETHYL ESTER CYCLASE-RELATED"/>
    <property type="match status" value="1"/>
</dbReference>
<evidence type="ECO:0000256" key="7">
    <source>
        <dbReference type="ARBA" id="ARBA00023014"/>
    </source>
</evidence>
<dbReference type="InterPro" id="IPR034466">
    <property type="entry name" value="Methyltransferase_Class_B"/>
</dbReference>
<dbReference type="GO" id="GO:0003824">
    <property type="term" value="F:catalytic activity"/>
    <property type="evidence" value="ECO:0007669"/>
    <property type="project" value="InterPro"/>
</dbReference>
<dbReference type="GO" id="GO:0051539">
    <property type="term" value="F:4 iron, 4 sulfur cluster binding"/>
    <property type="evidence" value="ECO:0007669"/>
    <property type="project" value="UniProtKB-KW"/>
</dbReference>
<keyword evidence="3" id="KW-0808">Transferase</keyword>
<dbReference type="InterPro" id="IPR036724">
    <property type="entry name" value="Cobalamin-bd_sf"/>
</dbReference>
<proteinExistence type="predicted"/>
<dbReference type="InterPro" id="IPR006158">
    <property type="entry name" value="Cobalamin-bd"/>
</dbReference>
<dbReference type="InterPro" id="IPR023404">
    <property type="entry name" value="rSAM_horseshoe"/>
</dbReference>
<dbReference type="Gene3D" id="3.80.30.20">
    <property type="entry name" value="tm_1862 like domain"/>
    <property type="match status" value="1"/>
</dbReference>
<dbReference type="SFLD" id="SFLDG01082">
    <property type="entry name" value="B12-binding_domain_containing"/>
    <property type="match status" value="1"/>
</dbReference>
<protein>
    <submittedName>
        <fullName evidence="10">Uncharacterized protein</fullName>
    </submittedName>
</protein>
<dbReference type="SFLD" id="SFLDG01123">
    <property type="entry name" value="methyltransferase_(Class_B)"/>
    <property type="match status" value="1"/>
</dbReference>
<comment type="cofactor">
    <cofactor evidence="1">
        <name>[4Fe-4S] cluster</name>
        <dbReference type="ChEBI" id="CHEBI:49883"/>
    </cofactor>
</comment>
<dbReference type="Gene3D" id="3.40.50.280">
    <property type="entry name" value="Cobalamin-binding domain"/>
    <property type="match status" value="1"/>
</dbReference>
<evidence type="ECO:0000259" key="9">
    <source>
        <dbReference type="PROSITE" id="PS51918"/>
    </source>
</evidence>
<dbReference type="InterPro" id="IPR051198">
    <property type="entry name" value="BchE-like"/>
</dbReference>
<organism evidence="10">
    <name type="scientific">marine sediment metagenome</name>
    <dbReference type="NCBI Taxonomy" id="412755"/>
    <lineage>
        <taxon>unclassified sequences</taxon>
        <taxon>metagenomes</taxon>
        <taxon>ecological metagenomes</taxon>
    </lineage>
</organism>
<evidence type="ECO:0000256" key="5">
    <source>
        <dbReference type="ARBA" id="ARBA00022723"/>
    </source>
</evidence>
<evidence type="ECO:0000256" key="3">
    <source>
        <dbReference type="ARBA" id="ARBA00022679"/>
    </source>
</evidence>
<keyword evidence="7" id="KW-0411">Iron-sulfur</keyword>
<dbReference type="AlphaFoldDB" id="A0A0F9RIG0"/>
<name>A0A0F9RIG0_9ZZZZ</name>
<accession>A0A0F9RIG0</accession>